<sequence length="274" mass="31029">MPYQRPTCEGIRVRSPQDAHVIFHGVAVGLLPMITRRLDTEERRAISSGCVFVWEERGGSNAEPMGAHYHQLGIERWTDSIRWGPSRVREEFLFYHEKEDPVDVDLSYDSDSVPSPLGYGPTHVPVRESLVKQTYSVFVETANGRRKWHLIAYFTPRTLEYLHTVDDLPYLASIRVPPGMYKSARSAKGAPRTRSFDYPSHLYPSTTVNTHSQPYNVVWEGGVIIHVPNGRPMSPRSVKALLAPLEYLENIPPARRHPIDEEALMSFVPGPGLT</sequence>
<proteinExistence type="predicted"/>
<comment type="caution">
    <text evidence="1">The sequence shown here is derived from an EMBL/GenBank/DDBJ whole genome shotgun (WGS) entry which is preliminary data.</text>
</comment>
<gene>
    <name evidence="1" type="ORF">R3P38DRAFT_3604315</name>
</gene>
<evidence type="ECO:0000313" key="1">
    <source>
        <dbReference type="EMBL" id="KAK7005980.1"/>
    </source>
</evidence>
<dbReference type="Proteomes" id="UP001362999">
    <property type="component" value="Unassembled WGS sequence"/>
</dbReference>
<dbReference type="GO" id="GO:0003677">
    <property type="term" value="F:DNA binding"/>
    <property type="evidence" value="ECO:0007669"/>
    <property type="project" value="TreeGrafter"/>
</dbReference>
<accession>A0AAW0ABU3</accession>
<dbReference type="Pfam" id="PF09729">
    <property type="entry name" value="Gti1_Pac2"/>
    <property type="match status" value="1"/>
</dbReference>
<protein>
    <submittedName>
        <fullName evidence="1">Gti1/Pac2 family-domain-containing protein</fullName>
    </submittedName>
</protein>
<dbReference type="EMBL" id="JAWWNJ010000077">
    <property type="protein sequence ID" value="KAK7005980.1"/>
    <property type="molecule type" value="Genomic_DNA"/>
</dbReference>
<dbReference type="PANTHER" id="PTHR28027:SF1">
    <property type="entry name" value="CAMP INDEPENDENT REGULATORY PROTEIN (AFU_ORTHOLOGUE AFUA_3G09640)"/>
    <property type="match status" value="1"/>
</dbReference>
<keyword evidence="2" id="KW-1185">Reference proteome</keyword>
<dbReference type="AlphaFoldDB" id="A0AAW0ABU3"/>
<evidence type="ECO:0000313" key="2">
    <source>
        <dbReference type="Proteomes" id="UP001362999"/>
    </source>
</evidence>
<dbReference type="InterPro" id="IPR018608">
    <property type="entry name" value="Gti1/Pac2"/>
</dbReference>
<dbReference type="PANTHER" id="PTHR28027">
    <property type="entry name" value="TRANSCRIPTIONAL REGULATOR MIT1"/>
    <property type="match status" value="1"/>
</dbReference>
<name>A0AAW0ABU3_9AGAR</name>
<reference evidence="1 2" key="1">
    <citation type="journal article" date="2024" name="J Genomics">
        <title>Draft genome sequencing and assembly of Favolaschia claudopus CIRM-BRFM 2984 isolated from oak limbs.</title>
        <authorList>
            <person name="Navarro D."/>
            <person name="Drula E."/>
            <person name="Chaduli D."/>
            <person name="Cazenave R."/>
            <person name="Ahrendt S."/>
            <person name="Wang J."/>
            <person name="Lipzen A."/>
            <person name="Daum C."/>
            <person name="Barry K."/>
            <person name="Grigoriev I.V."/>
            <person name="Favel A."/>
            <person name="Rosso M.N."/>
            <person name="Martin F."/>
        </authorList>
    </citation>
    <scope>NUCLEOTIDE SEQUENCE [LARGE SCALE GENOMIC DNA]</scope>
    <source>
        <strain evidence="1 2">CIRM-BRFM 2984</strain>
    </source>
</reference>
<organism evidence="1 2">
    <name type="scientific">Favolaschia claudopus</name>
    <dbReference type="NCBI Taxonomy" id="2862362"/>
    <lineage>
        <taxon>Eukaryota</taxon>
        <taxon>Fungi</taxon>
        <taxon>Dikarya</taxon>
        <taxon>Basidiomycota</taxon>
        <taxon>Agaricomycotina</taxon>
        <taxon>Agaricomycetes</taxon>
        <taxon>Agaricomycetidae</taxon>
        <taxon>Agaricales</taxon>
        <taxon>Marasmiineae</taxon>
        <taxon>Mycenaceae</taxon>
        <taxon>Favolaschia</taxon>
    </lineage>
</organism>